<evidence type="ECO:0000313" key="2">
    <source>
        <dbReference type="EMBL" id="JAD81994.1"/>
    </source>
</evidence>
<proteinExistence type="predicted"/>
<feature type="compositionally biased region" description="Gly residues" evidence="1">
    <location>
        <begin position="78"/>
        <end position="88"/>
    </location>
</feature>
<accession>A0A0A9D075</accession>
<protein>
    <submittedName>
        <fullName evidence="2">Uncharacterized protein</fullName>
    </submittedName>
</protein>
<feature type="region of interest" description="Disordered" evidence="1">
    <location>
        <begin position="57"/>
        <end position="88"/>
    </location>
</feature>
<sequence>MTEVVHILSTIAPIYGTKRRNVPMAAAFNLTTSPHVGRCDPAADDIERHQECSTSVQWQARCAPPSPPPGRASWPGDRGNGMNKGAGAGAVVSGELVNGMLLMSPHGRSSWQPPPDEELEAVDLTEPRLETFTQPAMFR</sequence>
<organism evidence="2">
    <name type="scientific">Arundo donax</name>
    <name type="common">Giant reed</name>
    <name type="synonym">Donax arundinaceus</name>
    <dbReference type="NCBI Taxonomy" id="35708"/>
    <lineage>
        <taxon>Eukaryota</taxon>
        <taxon>Viridiplantae</taxon>
        <taxon>Streptophyta</taxon>
        <taxon>Embryophyta</taxon>
        <taxon>Tracheophyta</taxon>
        <taxon>Spermatophyta</taxon>
        <taxon>Magnoliopsida</taxon>
        <taxon>Liliopsida</taxon>
        <taxon>Poales</taxon>
        <taxon>Poaceae</taxon>
        <taxon>PACMAD clade</taxon>
        <taxon>Arundinoideae</taxon>
        <taxon>Arundineae</taxon>
        <taxon>Arundo</taxon>
    </lineage>
</organism>
<reference evidence="2" key="2">
    <citation type="journal article" date="2015" name="Data Brief">
        <title>Shoot transcriptome of the giant reed, Arundo donax.</title>
        <authorList>
            <person name="Barrero R.A."/>
            <person name="Guerrero F.D."/>
            <person name="Moolhuijzen P."/>
            <person name="Goolsby J.A."/>
            <person name="Tidwell J."/>
            <person name="Bellgard S.E."/>
            <person name="Bellgard M.I."/>
        </authorList>
    </citation>
    <scope>NUCLEOTIDE SEQUENCE</scope>
    <source>
        <tissue evidence="2">Shoot tissue taken approximately 20 cm above the soil surface</tissue>
    </source>
</reference>
<dbReference type="AlphaFoldDB" id="A0A0A9D075"/>
<name>A0A0A9D075_ARUDO</name>
<dbReference type="EMBL" id="GBRH01215901">
    <property type="protein sequence ID" value="JAD81994.1"/>
    <property type="molecule type" value="Transcribed_RNA"/>
</dbReference>
<evidence type="ECO:0000256" key="1">
    <source>
        <dbReference type="SAM" id="MobiDB-lite"/>
    </source>
</evidence>
<reference evidence="2" key="1">
    <citation type="submission" date="2014-09" db="EMBL/GenBank/DDBJ databases">
        <authorList>
            <person name="Magalhaes I.L.F."/>
            <person name="Oliveira U."/>
            <person name="Santos F.R."/>
            <person name="Vidigal T.H.D.A."/>
            <person name="Brescovit A.D."/>
            <person name="Santos A.J."/>
        </authorList>
    </citation>
    <scope>NUCLEOTIDE SEQUENCE</scope>
    <source>
        <tissue evidence="2">Shoot tissue taken approximately 20 cm above the soil surface</tissue>
    </source>
</reference>